<keyword evidence="2" id="KW-1185">Reference proteome</keyword>
<protein>
    <recommendedName>
        <fullName evidence="3">DUF1552 domain-containing protein</fullName>
    </recommendedName>
</protein>
<gene>
    <name evidence="1" type="ORF">Pan54_08020</name>
</gene>
<dbReference type="Pfam" id="PF07586">
    <property type="entry name" value="HXXSHH"/>
    <property type="match status" value="1"/>
</dbReference>
<evidence type="ECO:0008006" key="3">
    <source>
        <dbReference type="Google" id="ProtNLM"/>
    </source>
</evidence>
<name>A0A5C5XBS3_9PLAN</name>
<dbReference type="Proteomes" id="UP000316095">
    <property type="component" value="Unassembled WGS sequence"/>
</dbReference>
<dbReference type="EMBL" id="SJPG01000001">
    <property type="protein sequence ID" value="TWT60089.1"/>
    <property type="molecule type" value="Genomic_DNA"/>
</dbReference>
<organism evidence="1 2">
    <name type="scientific">Rubinisphaera italica</name>
    <dbReference type="NCBI Taxonomy" id="2527969"/>
    <lineage>
        <taxon>Bacteria</taxon>
        <taxon>Pseudomonadati</taxon>
        <taxon>Planctomycetota</taxon>
        <taxon>Planctomycetia</taxon>
        <taxon>Planctomycetales</taxon>
        <taxon>Planctomycetaceae</taxon>
        <taxon>Rubinisphaera</taxon>
    </lineage>
</organism>
<dbReference type="AlphaFoldDB" id="A0A5C5XBS3"/>
<dbReference type="OrthoDB" id="9146593at2"/>
<comment type="caution">
    <text evidence="1">The sequence shown here is derived from an EMBL/GenBank/DDBJ whole genome shotgun (WGS) entry which is preliminary data.</text>
</comment>
<dbReference type="RefSeq" id="WP_146502246.1">
    <property type="nucleotide sequence ID" value="NZ_SJPG01000001.1"/>
</dbReference>
<accession>A0A5C5XBS3</accession>
<reference evidence="1 2" key="1">
    <citation type="submission" date="2019-02" db="EMBL/GenBank/DDBJ databases">
        <title>Deep-cultivation of Planctomycetes and their phenomic and genomic characterization uncovers novel biology.</title>
        <authorList>
            <person name="Wiegand S."/>
            <person name="Jogler M."/>
            <person name="Boedeker C."/>
            <person name="Pinto D."/>
            <person name="Vollmers J."/>
            <person name="Rivas-Marin E."/>
            <person name="Kohn T."/>
            <person name="Peeters S.H."/>
            <person name="Heuer A."/>
            <person name="Rast P."/>
            <person name="Oberbeckmann S."/>
            <person name="Bunk B."/>
            <person name="Jeske O."/>
            <person name="Meyerdierks A."/>
            <person name="Storesund J.E."/>
            <person name="Kallscheuer N."/>
            <person name="Luecker S."/>
            <person name="Lage O.M."/>
            <person name="Pohl T."/>
            <person name="Merkel B.J."/>
            <person name="Hornburger P."/>
            <person name="Mueller R.-W."/>
            <person name="Bruemmer F."/>
            <person name="Labrenz M."/>
            <person name="Spormann A.M."/>
            <person name="Op Den Camp H."/>
            <person name="Overmann J."/>
            <person name="Amann R."/>
            <person name="Jetten M.S.M."/>
            <person name="Mascher T."/>
            <person name="Medema M.H."/>
            <person name="Devos D.P."/>
            <person name="Kaster A.-K."/>
            <person name="Ovreas L."/>
            <person name="Rohde M."/>
            <person name="Galperin M.Y."/>
            <person name="Jogler C."/>
        </authorList>
    </citation>
    <scope>NUCLEOTIDE SEQUENCE [LARGE SCALE GENOMIC DNA]</scope>
    <source>
        <strain evidence="1 2">Pan54</strain>
    </source>
</reference>
<dbReference type="InterPro" id="IPR011447">
    <property type="entry name" value="DUF1552"/>
</dbReference>
<evidence type="ECO:0000313" key="1">
    <source>
        <dbReference type="EMBL" id="TWT60089.1"/>
    </source>
</evidence>
<sequence>MSQSIFFNLGRSINRRTILRGAGVSMALPWLTAMERACASTPAPKQPKRFVAMTLGLGLIGDNLNPQQAGSDYELSPYLQEVAGLKDRFTVISGTSHPEVGGGHRAEASILTANPAGASGKARNTISLDQYMAKYLGAETRYPSLVLSSSGSDSPSYTESGAMIPAEDSPSKLFRQLFINDSATDRKQQAERAIQGQSIMDLVAEDTKRLSRKLGSGDKQRLDSYLTSVRDLENRLAESEAWANRPKPHVDMPIPKDIGDRNDFIGRQRLMNDMIRLAFQTDSTRFVTYHLGGSGGVVPLPGVTEGYHGLSHHGLDEEKLDQLAIVEKGIISAWGQFLGELNGIEEQGRPLLDQTTVFLTSNLGNSSNHSNKNMPVLLAGGDFKHGQHLAFDQKKNYPLPNLYVSILQQLGMPVGEFFSSTGTMKDLDWKQSSV</sequence>
<evidence type="ECO:0000313" key="2">
    <source>
        <dbReference type="Proteomes" id="UP000316095"/>
    </source>
</evidence>
<proteinExistence type="predicted"/>